<dbReference type="PROSITE" id="PS50893">
    <property type="entry name" value="ABC_TRANSPORTER_2"/>
    <property type="match status" value="1"/>
</dbReference>
<protein>
    <submittedName>
        <fullName evidence="7">Putative ABC transport system ATP-binding protein</fullName>
    </submittedName>
</protein>
<gene>
    <name evidence="7" type="ORF">CLV80_108135</name>
</gene>
<comment type="caution">
    <text evidence="7">The sequence shown here is derived from an EMBL/GenBank/DDBJ whole genome shotgun (WGS) entry which is preliminary data.</text>
</comment>
<proteinExistence type="inferred from homology"/>
<evidence type="ECO:0000256" key="1">
    <source>
        <dbReference type="ARBA" id="ARBA00022448"/>
    </source>
</evidence>
<evidence type="ECO:0000256" key="3">
    <source>
        <dbReference type="ARBA" id="ARBA00022741"/>
    </source>
</evidence>
<dbReference type="InterPro" id="IPR017871">
    <property type="entry name" value="ABC_transporter-like_CS"/>
</dbReference>
<feature type="domain" description="ABC transporter" evidence="6">
    <location>
        <begin position="9"/>
        <end position="235"/>
    </location>
</feature>
<dbReference type="EMBL" id="PVTP01000008">
    <property type="protein sequence ID" value="PRY76671.1"/>
    <property type="molecule type" value="Genomic_DNA"/>
</dbReference>
<dbReference type="PROSITE" id="PS00211">
    <property type="entry name" value="ABC_TRANSPORTER_1"/>
    <property type="match status" value="1"/>
</dbReference>
<keyword evidence="2" id="KW-0997">Cell inner membrane</keyword>
<evidence type="ECO:0000259" key="6">
    <source>
        <dbReference type="PROSITE" id="PS50893"/>
    </source>
</evidence>
<dbReference type="GO" id="GO:0005524">
    <property type="term" value="F:ATP binding"/>
    <property type="evidence" value="ECO:0007669"/>
    <property type="project" value="UniProtKB-KW"/>
</dbReference>
<dbReference type="PANTHER" id="PTHR24220:SF452">
    <property type="entry name" value="ABC TRANSPORTER ATP-BINDING PROTEIN"/>
    <property type="match status" value="1"/>
</dbReference>
<dbReference type="InterPro" id="IPR027417">
    <property type="entry name" value="P-loop_NTPase"/>
</dbReference>
<dbReference type="AlphaFoldDB" id="A0A2T0VXH1"/>
<dbReference type="SUPFAM" id="SSF52540">
    <property type="entry name" value="P-loop containing nucleoside triphosphate hydrolases"/>
    <property type="match status" value="1"/>
</dbReference>
<keyword evidence="3" id="KW-0547">Nucleotide-binding</keyword>
<dbReference type="Gene3D" id="3.40.50.300">
    <property type="entry name" value="P-loop containing nucleotide triphosphate hydrolases"/>
    <property type="match status" value="1"/>
</dbReference>
<dbReference type="InterPro" id="IPR015854">
    <property type="entry name" value="ABC_transpr_LolD-like"/>
</dbReference>
<evidence type="ECO:0000256" key="5">
    <source>
        <dbReference type="ARBA" id="ARBA00038388"/>
    </source>
</evidence>
<organism evidence="7 8">
    <name type="scientific">Yoonia maritima</name>
    <dbReference type="NCBI Taxonomy" id="1435347"/>
    <lineage>
        <taxon>Bacteria</taxon>
        <taxon>Pseudomonadati</taxon>
        <taxon>Pseudomonadota</taxon>
        <taxon>Alphaproteobacteria</taxon>
        <taxon>Rhodobacterales</taxon>
        <taxon>Paracoccaceae</taxon>
        <taxon>Yoonia</taxon>
    </lineage>
</organism>
<evidence type="ECO:0000313" key="8">
    <source>
        <dbReference type="Proteomes" id="UP000238007"/>
    </source>
</evidence>
<dbReference type="RefSeq" id="WP_106358314.1">
    <property type="nucleotide sequence ID" value="NZ_PVTP01000008.1"/>
</dbReference>
<evidence type="ECO:0000256" key="4">
    <source>
        <dbReference type="ARBA" id="ARBA00022840"/>
    </source>
</evidence>
<dbReference type="SMART" id="SM00382">
    <property type="entry name" value="AAA"/>
    <property type="match status" value="1"/>
</dbReference>
<dbReference type="OrthoDB" id="9786950at2"/>
<dbReference type="GO" id="GO:0016887">
    <property type="term" value="F:ATP hydrolysis activity"/>
    <property type="evidence" value="ECO:0007669"/>
    <property type="project" value="InterPro"/>
</dbReference>
<comment type="similarity">
    <text evidence="5">Belongs to the ABC transporter superfamily. Macrolide exporter (TC 3.A.1.122) family.</text>
</comment>
<keyword evidence="8" id="KW-1185">Reference proteome</keyword>
<name>A0A2T0VXH1_9RHOB</name>
<accession>A0A2T0VXH1</accession>
<dbReference type="Proteomes" id="UP000238007">
    <property type="component" value="Unassembled WGS sequence"/>
</dbReference>
<evidence type="ECO:0000256" key="2">
    <source>
        <dbReference type="ARBA" id="ARBA00022519"/>
    </source>
</evidence>
<dbReference type="InterPro" id="IPR003439">
    <property type="entry name" value="ABC_transporter-like_ATP-bd"/>
</dbReference>
<dbReference type="PANTHER" id="PTHR24220">
    <property type="entry name" value="IMPORT ATP-BINDING PROTEIN"/>
    <property type="match status" value="1"/>
</dbReference>
<reference evidence="7 8" key="1">
    <citation type="submission" date="2018-03" db="EMBL/GenBank/DDBJ databases">
        <title>Genomic Encyclopedia of Archaeal and Bacterial Type Strains, Phase II (KMG-II): from individual species to whole genera.</title>
        <authorList>
            <person name="Goeker M."/>
        </authorList>
    </citation>
    <scope>NUCLEOTIDE SEQUENCE [LARGE SCALE GENOMIC DNA]</scope>
    <source>
        <strain evidence="7 8">DSM 101533</strain>
    </source>
</reference>
<keyword evidence="2" id="KW-0472">Membrane</keyword>
<dbReference type="GO" id="GO:0022857">
    <property type="term" value="F:transmembrane transporter activity"/>
    <property type="evidence" value="ECO:0007669"/>
    <property type="project" value="TreeGrafter"/>
</dbReference>
<dbReference type="FunFam" id="3.40.50.300:FF:000032">
    <property type="entry name" value="Export ABC transporter ATP-binding protein"/>
    <property type="match status" value="1"/>
</dbReference>
<keyword evidence="1" id="KW-0813">Transport</keyword>
<keyword evidence="4 7" id="KW-0067">ATP-binding</keyword>
<dbReference type="Pfam" id="PF00005">
    <property type="entry name" value="ABC_tran"/>
    <property type="match status" value="1"/>
</dbReference>
<dbReference type="GO" id="GO:0005886">
    <property type="term" value="C:plasma membrane"/>
    <property type="evidence" value="ECO:0007669"/>
    <property type="project" value="TreeGrafter"/>
</dbReference>
<dbReference type="GO" id="GO:0098796">
    <property type="term" value="C:membrane protein complex"/>
    <property type="evidence" value="ECO:0007669"/>
    <property type="project" value="UniProtKB-ARBA"/>
</dbReference>
<dbReference type="InterPro" id="IPR003593">
    <property type="entry name" value="AAA+_ATPase"/>
</dbReference>
<keyword evidence="2" id="KW-1003">Cell membrane</keyword>
<evidence type="ECO:0000313" key="7">
    <source>
        <dbReference type="EMBL" id="PRY76671.1"/>
    </source>
</evidence>
<dbReference type="CDD" id="cd03255">
    <property type="entry name" value="ABC_MJ0796_LolCDE_FtsE"/>
    <property type="match status" value="1"/>
</dbReference>
<dbReference type="InterPro" id="IPR017911">
    <property type="entry name" value="MacB-like_ATP-bd"/>
</dbReference>
<sequence>MTISNNSTIELRGVSKSYQRGKSKVPIFDELTMTIEDGDFVAIMGPSGSGKSTILNLIGGIDTIDAGAISVGGTVLGNMNESALTRWRSNHVGFVFQFYNLMPMLSAAENVELPLLLTSLSRSERKKRVETILEIVGLTERARHLPSELSGGQQQRVGIARAVAADPQILLCDEPTGDLDRKSANEILELLQLLNTKLNKTIIMVTHDESSTAYAKRTLFLDKGRFIQQEMNQCA</sequence>